<keyword evidence="1" id="KW-1133">Transmembrane helix</keyword>
<organism evidence="2 3">
    <name type="scientific">Clostridium faecium</name>
    <dbReference type="NCBI Taxonomy" id="2762223"/>
    <lineage>
        <taxon>Bacteria</taxon>
        <taxon>Bacillati</taxon>
        <taxon>Bacillota</taxon>
        <taxon>Clostridia</taxon>
        <taxon>Eubacteriales</taxon>
        <taxon>Clostridiaceae</taxon>
        <taxon>Clostridium</taxon>
    </lineage>
</organism>
<sequence>MKKSLKILAGIVIAIFTVSIAGFLYIKSIKLPDIKIKDIDIKNISDGSYFGEYEAGPVRVEVIKLRI</sequence>
<evidence type="ECO:0000313" key="2">
    <source>
        <dbReference type="EMBL" id="MBD8046511.1"/>
    </source>
</evidence>
<name>A0ABR8YR96_9CLOT</name>
<dbReference type="Proteomes" id="UP000627166">
    <property type="component" value="Unassembled WGS sequence"/>
</dbReference>
<reference evidence="2 3" key="1">
    <citation type="submission" date="2020-08" db="EMBL/GenBank/DDBJ databases">
        <title>A Genomic Blueprint of the Chicken Gut Microbiome.</title>
        <authorList>
            <person name="Gilroy R."/>
            <person name="Ravi A."/>
            <person name="Getino M."/>
            <person name="Pursley I."/>
            <person name="Horton D.L."/>
            <person name="Alikhan N.-F."/>
            <person name="Baker D."/>
            <person name="Gharbi K."/>
            <person name="Hall N."/>
            <person name="Watson M."/>
            <person name="Adriaenssens E.M."/>
            <person name="Foster-Nyarko E."/>
            <person name="Jarju S."/>
            <person name="Secka A."/>
            <person name="Antonio M."/>
            <person name="Oren A."/>
            <person name="Chaudhuri R."/>
            <person name="La Ragione R.M."/>
            <person name="Hildebrand F."/>
            <person name="Pallen M.J."/>
        </authorList>
    </citation>
    <scope>NUCLEOTIDE SEQUENCE [LARGE SCALE GENOMIC DNA]</scope>
    <source>
        <strain evidence="2 3">N37</strain>
    </source>
</reference>
<evidence type="ECO:0000256" key="1">
    <source>
        <dbReference type="SAM" id="Phobius"/>
    </source>
</evidence>
<keyword evidence="1" id="KW-0812">Transmembrane</keyword>
<protein>
    <submittedName>
        <fullName evidence="2">Uncharacterized protein</fullName>
    </submittedName>
</protein>
<comment type="caution">
    <text evidence="2">The sequence shown here is derived from an EMBL/GenBank/DDBJ whole genome shotgun (WGS) entry which is preliminary data.</text>
</comment>
<dbReference type="EMBL" id="JACSQB010000039">
    <property type="protein sequence ID" value="MBD8046511.1"/>
    <property type="molecule type" value="Genomic_DNA"/>
</dbReference>
<keyword evidence="1" id="KW-0472">Membrane</keyword>
<dbReference type="RefSeq" id="WP_191739484.1">
    <property type="nucleotide sequence ID" value="NZ_JACSQB010000039.1"/>
</dbReference>
<gene>
    <name evidence="2" type="ORF">H9637_05550</name>
</gene>
<evidence type="ECO:0000313" key="3">
    <source>
        <dbReference type="Proteomes" id="UP000627166"/>
    </source>
</evidence>
<accession>A0ABR8YR96</accession>
<proteinExistence type="predicted"/>
<feature type="transmembrane region" description="Helical" evidence="1">
    <location>
        <begin position="7"/>
        <end position="26"/>
    </location>
</feature>
<keyword evidence="3" id="KW-1185">Reference proteome</keyword>